<accession>A0ABW2BYT0</accession>
<name>A0ABW2BYT0_9PSEU</name>
<dbReference type="EMBL" id="JBHSXX010000001">
    <property type="protein sequence ID" value="MFC6867577.1"/>
    <property type="molecule type" value="Genomic_DNA"/>
</dbReference>
<reference evidence="3" key="1">
    <citation type="journal article" date="2019" name="Int. J. Syst. Evol. Microbiol.">
        <title>The Global Catalogue of Microorganisms (GCM) 10K type strain sequencing project: providing services to taxonomists for standard genome sequencing and annotation.</title>
        <authorList>
            <consortium name="The Broad Institute Genomics Platform"/>
            <consortium name="The Broad Institute Genome Sequencing Center for Infectious Disease"/>
            <person name="Wu L."/>
            <person name="Ma J."/>
        </authorList>
    </citation>
    <scope>NUCLEOTIDE SEQUENCE [LARGE SCALE GENOMIC DNA]</scope>
    <source>
        <strain evidence="3">KCTC 32255</strain>
    </source>
</reference>
<feature type="compositionally biased region" description="Polar residues" evidence="1">
    <location>
        <begin position="158"/>
        <end position="169"/>
    </location>
</feature>
<organism evidence="2 3">
    <name type="scientific">Haloechinothrix salitolerans</name>
    <dbReference type="NCBI Taxonomy" id="926830"/>
    <lineage>
        <taxon>Bacteria</taxon>
        <taxon>Bacillati</taxon>
        <taxon>Actinomycetota</taxon>
        <taxon>Actinomycetes</taxon>
        <taxon>Pseudonocardiales</taxon>
        <taxon>Pseudonocardiaceae</taxon>
        <taxon>Haloechinothrix</taxon>
    </lineage>
</organism>
<feature type="compositionally biased region" description="Basic and acidic residues" evidence="1">
    <location>
        <begin position="90"/>
        <end position="102"/>
    </location>
</feature>
<feature type="compositionally biased region" description="Basic and acidic residues" evidence="1">
    <location>
        <begin position="170"/>
        <end position="181"/>
    </location>
</feature>
<evidence type="ECO:0000313" key="2">
    <source>
        <dbReference type="EMBL" id="MFC6867577.1"/>
    </source>
</evidence>
<dbReference type="RefSeq" id="WP_390221036.1">
    <property type="nucleotide sequence ID" value="NZ_JBHSXX010000001.1"/>
</dbReference>
<evidence type="ECO:0000256" key="1">
    <source>
        <dbReference type="SAM" id="MobiDB-lite"/>
    </source>
</evidence>
<evidence type="ECO:0008006" key="4">
    <source>
        <dbReference type="Google" id="ProtNLM"/>
    </source>
</evidence>
<sequence length="284" mass="32081">MTMAPLPSNDPPARAVLGYLAVKADRQGRSAFPLVLSIAHDVGLNPEVVPRVLKRLVGYGLISKDGEGPQGQARWVLHMDKRHAEGSFESFCDRHRQRESAKKSRYRKSRSVHDDQSGTVHDGKSGTDSDVHDSESECPRSTVVLSTTLSRNVHDSESPQISQLDQSVDQSREHVGDSERPDVERLCTHLANRIEANGSKRPRITAKWRDAARLLLDRDGRTEEQVRAAIDWCQADEFWRANVMSMPKLRAKYDQLRLQAQRGGRQHVPYRNPTDQSVYDETLL</sequence>
<protein>
    <recommendedName>
        <fullName evidence="4">Helix-turn-helix domain-containing protein</fullName>
    </recommendedName>
</protein>
<feature type="compositionally biased region" description="Basic and acidic residues" evidence="1">
    <location>
        <begin position="111"/>
        <end position="138"/>
    </location>
</feature>
<evidence type="ECO:0000313" key="3">
    <source>
        <dbReference type="Proteomes" id="UP001596337"/>
    </source>
</evidence>
<dbReference type="Proteomes" id="UP001596337">
    <property type="component" value="Unassembled WGS sequence"/>
</dbReference>
<gene>
    <name evidence="2" type="ORF">ACFQGD_10485</name>
</gene>
<keyword evidence="3" id="KW-1185">Reference proteome</keyword>
<proteinExistence type="predicted"/>
<comment type="caution">
    <text evidence="2">The sequence shown here is derived from an EMBL/GenBank/DDBJ whole genome shotgun (WGS) entry which is preliminary data.</text>
</comment>
<feature type="region of interest" description="Disordered" evidence="1">
    <location>
        <begin position="90"/>
        <end position="181"/>
    </location>
</feature>